<keyword evidence="9" id="KW-0472">Membrane</keyword>
<dbReference type="OrthoDB" id="9767435at2"/>
<dbReference type="Pfam" id="PF07568">
    <property type="entry name" value="HisKA_2"/>
    <property type="match status" value="1"/>
</dbReference>
<dbReference type="EC" id="2.7.13.3" evidence="2"/>
<evidence type="ECO:0000313" key="11">
    <source>
        <dbReference type="EMBL" id="PVE48892.1"/>
    </source>
</evidence>
<evidence type="ECO:0000256" key="7">
    <source>
        <dbReference type="ARBA" id="ARBA00022840"/>
    </source>
</evidence>
<keyword evidence="3" id="KW-0597">Phosphoprotein</keyword>
<keyword evidence="9" id="KW-0812">Transmembrane</keyword>
<dbReference type="CDD" id="cd18773">
    <property type="entry name" value="PDC1_HK_sensor"/>
    <property type="match status" value="1"/>
</dbReference>
<keyword evidence="4" id="KW-0808">Transferase</keyword>
<comment type="catalytic activity">
    <reaction evidence="1">
        <text>ATP + protein L-histidine = ADP + protein N-phospho-L-histidine.</text>
        <dbReference type="EC" id="2.7.13.3"/>
    </reaction>
</comment>
<protein>
    <recommendedName>
        <fullName evidence="2">histidine kinase</fullName>
        <ecNumber evidence="2">2.7.13.3</ecNumber>
    </recommendedName>
</protein>
<dbReference type="RefSeq" id="WP_107754560.1">
    <property type="nucleotide sequence ID" value="NZ_QBKF01000014.1"/>
</dbReference>
<dbReference type="InterPro" id="IPR036890">
    <property type="entry name" value="HATPase_C_sf"/>
</dbReference>
<dbReference type="PANTHER" id="PTHR41523:SF8">
    <property type="entry name" value="ETHYLENE RESPONSE SENSOR PROTEIN"/>
    <property type="match status" value="1"/>
</dbReference>
<feature type="transmembrane region" description="Helical" evidence="9">
    <location>
        <begin position="12"/>
        <end position="36"/>
    </location>
</feature>
<evidence type="ECO:0000256" key="1">
    <source>
        <dbReference type="ARBA" id="ARBA00000085"/>
    </source>
</evidence>
<evidence type="ECO:0000256" key="9">
    <source>
        <dbReference type="SAM" id="Phobius"/>
    </source>
</evidence>
<keyword evidence="6" id="KW-0418">Kinase</keyword>
<dbReference type="Gene3D" id="3.30.450.20">
    <property type="entry name" value="PAS domain"/>
    <property type="match status" value="2"/>
</dbReference>
<proteinExistence type="predicted"/>
<accession>A0A2T7UW29</accession>
<evidence type="ECO:0000256" key="2">
    <source>
        <dbReference type="ARBA" id="ARBA00012438"/>
    </source>
</evidence>
<feature type="transmembrane region" description="Helical" evidence="9">
    <location>
        <begin position="278"/>
        <end position="301"/>
    </location>
</feature>
<keyword evidence="12" id="KW-1185">Reference proteome</keyword>
<dbReference type="PANTHER" id="PTHR41523">
    <property type="entry name" value="TWO-COMPONENT SYSTEM SENSOR PROTEIN"/>
    <property type="match status" value="1"/>
</dbReference>
<sequence>MSGGSWWPFRGLAARVAGTLAIALMPIGAIAVYQAVQIGADEQRRVEAALLTSTAEAAAGEALAISAAGGAVATLAAHVAADGGAADGCSEMFVNVVRATPQFSFAGYADADGILRCASADVGRDMTEGLLYPVINRDRQPVVMASGFGAISGTSVIVSAAPVQINGAYAGFVLVSVPHSRIFGIPGSSTLEANLDVLTFNAEGEVLSTGGDFGDVAEMVPVGRTLPSLVTNRQYSFSGRTASGEQRIFAVVPIIPGVVHALGSWPRPTLGWTRLSPILFPVLMLMVGLVVAMGAVNALVIRHIRHLRRNMTEFSTSRRIETLAPSGRLSQELAEIDEVWTDLANRLVQDEAELENMVHEKNVLLKEVHHRVKNNLQLIASIVNLKIRRASTPEARRTLKEVQMRVMSIASVHRALYSGPTSGQVAADELLNSVIASTISAGLTDDRLITINQSYAPVQLYPDQAVPLLLMASEAVTNALKYMGRLENGEATLDIALTAEGLNASGQNTAVLRIANTRGTPFLAPDQVSGSGLGRSLIAGFATQIGGTVVTDVSEDWYDFRLTFEADTFNPQSQDANLHDVEAEGSAPKPAG</sequence>
<dbReference type="GO" id="GO:0005524">
    <property type="term" value="F:ATP binding"/>
    <property type="evidence" value="ECO:0007669"/>
    <property type="project" value="UniProtKB-KW"/>
</dbReference>
<dbReference type="AlphaFoldDB" id="A0A2T7UW29"/>
<evidence type="ECO:0000256" key="5">
    <source>
        <dbReference type="ARBA" id="ARBA00022741"/>
    </source>
</evidence>
<evidence type="ECO:0000256" key="3">
    <source>
        <dbReference type="ARBA" id="ARBA00022553"/>
    </source>
</evidence>
<evidence type="ECO:0000259" key="10">
    <source>
        <dbReference type="Pfam" id="PF07568"/>
    </source>
</evidence>
<keyword evidence="5" id="KW-0547">Nucleotide-binding</keyword>
<evidence type="ECO:0000256" key="6">
    <source>
        <dbReference type="ARBA" id="ARBA00022777"/>
    </source>
</evidence>
<organism evidence="11 12">
    <name type="scientific">Pararhodobacter aggregans</name>
    <dbReference type="NCBI Taxonomy" id="404875"/>
    <lineage>
        <taxon>Bacteria</taxon>
        <taxon>Pseudomonadati</taxon>
        <taxon>Pseudomonadota</taxon>
        <taxon>Alphaproteobacteria</taxon>
        <taxon>Rhodobacterales</taxon>
        <taxon>Paracoccaceae</taxon>
        <taxon>Pararhodobacter</taxon>
    </lineage>
</organism>
<comment type="caution">
    <text evidence="11">The sequence shown here is derived from an EMBL/GenBank/DDBJ whole genome shotgun (WGS) entry which is preliminary data.</text>
</comment>
<keyword evidence="9" id="KW-1133">Transmembrane helix</keyword>
<feature type="domain" description="Signal transduction histidine kinase subgroup 2 dimerisation and phosphoacceptor" evidence="10">
    <location>
        <begin position="367"/>
        <end position="439"/>
    </location>
</feature>
<feature type="transmembrane region" description="Helical" evidence="9">
    <location>
        <begin position="248"/>
        <end position="266"/>
    </location>
</feature>
<evidence type="ECO:0000256" key="8">
    <source>
        <dbReference type="SAM" id="MobiDB-lite"/>
    </source>
</evidence>
<gene>
    <name evidence="11" type="ORF">DDE23_00355</name>
</gene>
<reference evidence="11 12" key="1">
    <citation type="journal article" date="2011" name="Syst. Appl. Microbiol.">
        <title>Defluviimonas denitrificans gen. nov., sp. nov., and Pararhodobacter aggregans gen. nov., sp. nov., non-phototrophic Rhodobacteraceae from the biofilter of a marine aquaculture.</title>
        <authorList>
            <person name="Foesel B.U."/>
            <person name="Drake H.L."/>
            <person name="Schramm A."/>
        </authorList>
    </citation>
    <scope>NUCLEOTIDE SEQUENCE [LARGE SCALE GENOMIC DNA]</scope>
    <source>
        <strain evidence="11 12">D1-19</strain>
    </source>
</reference>
<dbReference type="GO" id="GO:0004673">
    <property type="term" value="F:protein histidine kinase activity"/>
    <property type="evidence" value="ECO:0007669"/>
    <property type="project" value="UniProtKB-EC"/>
</dbReference>
<evidence type="ECO:0000256" key="4">
    <source>
        <dbReference type="ARBA" id="ARBA00022679"/>
    </source>
</evidence>
<dbReference type="Gene3D" id="3.30.565.10">
    <property type="entry name" value="Histidine kinase-like ATPase, C-terminal domain"/>
    <property type="match status" value="1"/>
</dbReference>
<dbReference type="Proteomes" id="UP000244810">
    <property type="component" value="Unassembled WGS sequence"/>
</dbReference>
<dbReference type="InterPro" id="IPR011495">
    <property type="entry name" value="Sig_transdc_His_kin_sub2_dim/P"/>
</dbReference>
<keyword evidence="7" id="KW-0067">ATP-binding</keyword>
<name>A0A2T7UW29_9RHOB</name>
<feature type="region of interest" description="Disordered" evidence="8">
    <location>
        <begin position="571"/>
        <end position="592"/>
    </location>
</feature>
<dbReference type="EMBL" id="QDDR01000001">
    <property type="protein sequence ID" value="PVE48892.1"/>
    <property type="molecule type" value="Genomic_DNA"/>
</dbReference>
<evidence type="ECO:0000313" key="12">
    <source>
        <dbReference type="Proteomes" id="UP000244810"/>
    </source>
</evidence>